<dbReference type="InterPro" id="IPR051906">
    <property type="entry name" value="TolC-like"/>
</dbReference>
<evidence type="ECO:0000256" key="4">
    <source>
        <dbReference type="ARBA" id="ARBA00022452"/>
    </source>
</evidence>
<comment type="caution">
    <text evidence="9">The sequence shown here is derived from an EMBL/GenBank/DDBJ whole genome shotgun (WGS) entry which is preliminary data.</text>
</comment>
<reference evidence="9 10" key="1">
    <citation type="submission" date="2014-09" db="EMBL/GenBank/DDBJ databases">
        <authorList>
            <person name="Grob C."/>
            <person name="Taubert M."/>
            <person name="Howat A.M."/>
            <person name="Burns O.J."/>
            <person name="Dixon J.L."/>
            <person name="Chen Y."/>
            <person name="Murrell J.C."/>
        </authorList>
    </citation>
    <scope>NUCLEOTIDE SEQUENCE [LARGE SCALE GENOMIC DNA]</scope>
    <source>
        <strain evidence="9">L4</strain>
    </source>
</reference>
<dbReference type="PANTHER" id="PTHR30026:SF22">
    <property type="entry name" value="OUTER MEMBRANE EFFLUX PROTEIN"/>
    <property type="match status" value="1"/>
</dbReference>
<accession>A0A0A0BJ87</accession>
<proteinExistence type="inferred from homology"/>
<keyword evidence="4" id="KW-1134">Transmembrane beta strand</keyword>
<organism evidence="9 10">
    <name type="scientific">Methylophaga thiooxydans</name>
    <dbReference type="NCBI Taxonomy" id="392484"/>
    <lineage>
        <taxon>Bacteria</taxon>
        <taxon>Pseudomonadati</taxon>
        <taxon>Pseudomonadota</taxon>
        <taxon>Gammaproteobacteria</taxon>
        <taxon>Thiotrichales</taxon>
        <taxon>Piscirickettsiaceae</taxon>
        <taxon>Methylophaga</taxon>
    </lineage>
</organism>
<dbReference type="STRING" id="392484.LP43_0353"/>
<dbReference type="EMBL" id="JRQD01000001">
    <property type="protein sequence ID" value="KGM07935.1"/>
    <property type="molecule type" value="Genomic_DNA"/>
</dbReference>
<dbReference type="GO" id="GO:0015562">
    <property type="term" value="F:efflux transmembrane transporter activity"/>
    <property type="evidence" value="ECO:0007669"/>
    <property type="project" value="InterPro"/>
</dbReference>
<keyword evidence="8" id="KW-0732">Signal</keyword>
<evidence type="ECO:0000256" key="7">
    <source>
        <dbReference type="ARBA" id="ARBA00023237"/>
    </source>
</evidence>
<dbReference type="InterPro" id="IPR003423">
    <property type="entry name" value="OMP_efflux"/>
</dbReference>
<evidence type="ECO:0000256" key="5">
    <source>
        <dbReference type="ARBA" id="ARBA00022692"/>
    </source>
</evidence>
<evidence type="ECO:0000256" key="6">
    <source>
        <dbReference type="ARBA" id="ARBA00023136"/>
    </source>
</evidence>
<keyword evidence="6" id="KW-0472">Membrane</keyword>
<dbReference type="PANTHER" id="PTHR30026">
    <property type="entry name" value="OUTER MEMBRANE PROTEIN TOLC"/>
    <property type="match status" value="1"/>
</dbReference>
<dbReference type="NCBIfam" id="TIGR01844">
    <property type="entry name" value="type_I_sec_TolC"/>
    <property type="match status" value="1"/>
</dbReference>
<name>A0A0A0BJ87_9GAMM</name>
<evidence type="ECO:0000313" key="9">
    <source>
        <dbReference type="EMBL" id="KGM07935.1"/>
    </source>
</evidence>
<keyword evidence="5" id="KW-0812">Transmembrane</keyword>
<dbReference type="GO" id="GO:1990281">
    <property type="term" value="C:efflux pump complex"/>
    <property type="evidence" value="ECO:0007669"/>
    <property type="project" value="TreeGrafter"/>
</dbReference>
<evidence type="ECO:0000256" key="8">
    <source>
        <dbReference type="SAM" id="SignalP"/>
    </source>
</evidence>
<comment type="similarity">
    <text evidence="2">Belongs to the outer membrane factor (OMF) (TC 1.B.17) family.</text>
</comment>
<dbReference type="SUPFAM" id="SSF56954">
    <property type="entry name" value="Outer membrane efflux proteins (OEP)"/>
    <property type="match status" value="1"/>
</dbReference>
<dbReference type="Proteomes" id="UP000029999">
    <property type="component" value="Unassembled WGS sequence"/>
</dbReference>
<keyword evidence="7" id="KW-0998">Cell outer membrane</keyword>
<keyword evidence="3" id="KW-0813">Transport</keyword>
<protein>
    <submittedName>
        <fullName evidence="9">Type I secretion system, outer membrane component LapE/AggA</fullName>
    </submittedName>
</protein>
<dbReference type="InterPro" id="IPR010130">
    <property type="entry name" value="T1SS_OMP_TolC"/>
</dbReference>
<dbReference type="GO" id="GO:0015288">
    <property type="term" value="F:porin activity"/>
    <property type="evidence" value="ECO:0007669"/>
    <property type="project" value="TreeGrafter"/>
</dbReference>
<evidence type="ECO:0000256" key="1">
    <source>
        <dbReference type="ARBA" id="ARBA00004442"/>
    </source>
</evidence>
<comment type="subcellular location">
    <subcellularLocation>
        <location evidence="1">Cell outer membrane</location>
    </subcellularLocation>
</comment>
<evidence type="ECO:0000313" key="10">
    <source>
        <dbReference type="Proteomes" id="UP000029999"/>
    </source>
</evidence>
<evidence type="ECO:0000256" key="2">
    <source>
        <dbReference type="ARBA" id="ARBA00007613"/>
    </source>
</evidence>
<dbReference type="Gene3D" id="1.20.1600.10">
    <property type="entry name" value="Outer membrane efflux proteins (OEP)"/>
    <property type="match status" value="1"/>
</dbReference>
<feature type="chain" id="PRO_5001967298" evidence="8">
    <location>
        <begin position="28"/>
        <end position="448"/>
    </location>
</feature>
<sequence length="448" mass="49258">MLQKFKLLTLSASVLGSLLMLSQSASAQTLTEAVDKTIQSNPNILAESNRSLSVDKTVDQARAGYFPTVDLNLGIGRERAENNSTAPGHRTLTRGEAGLSASQMLYDGFATKSSIEQSQSLAESAGYGVTDTAETTSLRAVEVYLDVLRRQDLLKLTEDNLEGHEKIFSQIEQRTDSGVGNSADLEQTRGRLALSQANQASNEGNLEDAISSYHRVVGNMPESTVDPGLECCDKAPATLEDALAIAYHQHPALRSAMAQHEAALAQEQGAEAPFHPRVDLELSTRADNDLDGTKGHEKEILAMIRLRYNLLNGGADKARLEQTSFLSEQAREEANIAIRDIERDVRLAWNALDNFAHQLPILEQRLNSAKQTREAYQQQFNLGQRTLLDLLDTENEVLTAGNAYTNTYYNHLYACYWLAETMGKLLERLELEAPDEALTVASDETSAE</sequence>
<gene>
    <name evidence="9" type="ORF">LP43_0353</name>
</gene>
<evidence type="ECO:0000256" key="3">
    <source>
        <dbReference type="ARBA" id="ARBA00022448"/>
    </source>
</evidence>
<dbReference type="RefSeq" id="WP_036311339.1">
    <property type="nucleotide sequence ID" value="NZ_JRQD01000001.1"/>
</dbReference>
<dbReference type="AlphaFoldDB" id="A0A0A0BJ87"/>
<dbReference type="Pfam" id="PF02321">
    <property type="entry name" value="OEP"/>
    <property type="match status" value="2"/>
</dbReference>
<dbReference type="GO" id="GO:0009279">
    <property type="term" value="C:cell outer membrane"/>
    <property type="evidence" value="ECO:0007669"/>
    <property type="project" value="UniProtKB-SubCell"/>
</dbReference>
<feature type="signal peptide" evidence="8">
    <location>
        <begin position="1"/>
        <end position="27"/>
    </location>
</feature>